<keyword evidence="4" id="KW-1185">Reference proteome</keyword>
<feature type="signal peptide" evidence="2">
    <location>
        <begin position="1"/>
        <end position="19"/>
    </location>
</feature>
<evidence type="ECO:0000256" key="2">
    <source>
        <dbReference type="SAM" id="SignalP"/>
    </source>
</evidence>
<evidence type="ECO:0008006" key="5">
    <source>
        <dbReference type="Google" id="ProtNLM"/>
    </source>
</evidence>
<proteinExistence type="predicted"/>
<sequence>MRLFVLGLFVFLSLTQVTAKSDRPIYEAVGEKVVLRPGSAVNPITNITWRYGPDVAMQWDGNQTYSYEQFKAEINNQVTKPIQLLVISRVSRPSVSTWCDPQMTYCVFTCEGNTSDAEPITFGWGASDMMWFFHNKHIITKDETEPLFSCYLHNPVGLMGSESVPNPFYTRSYTLIIFFTLCAVIILVLILLIWLTHKCRKEKPAMLPHGQETPLQEPTSVTV</sequence>
<dbReference type="Proteomes" id="UP000424527">
    <property type="component" value="Unassembled WGS sequence"/>
</dbReference>
<organism evidence="3 4">
    <name type="scientific">Larimichthys crocea</name>
    <name type="common">Large yellow croaker</name>
    <name type="synonym">Pseudosciaena crocea</name>
    <dbReference type="NCBI Taxonomy" id="215358"/>
    <lineage>
        <taxon>Eukaryota</taxon>
        <taxon>Metazoa</taxon>
        <taxon>Chordata</taxon>
        <taxon>Craniata</taxon>
        <taxon>Vertebrata</taxon>
        <taxon>Euteleostomi</taxon>
        <taxon>Actinopterygii</taxon>
        <taxon>Neopterygii</taxon>
        <taxon>Teleostei</taxon>
        <taxon>Neoteleostei</taxon>
        <taxon>Acanthomorphata</taxon>
        <taxon>Eupercaria</taxon>
        <taxon>Sciaenidae</taxon>
        <taxon>Larimichthys</taxon>
    </lineage>
</organism>
<dbReference type="EMBL" id="REGW02000024">
    <property type="protein sequence ID" value="KAE8278435.1"/>
    <property type="molecule type" value="Genomic_DNA"/>
</dbReference>
<reference evidence="3 4" key="1">
    <citation type="submission" date="2019-07" db="EMBL/GenBank/DDBJ databases">
        <title>Chromosome genome assembly for large yellow croaker.</title>
        <authorList>
            <person name="Xiao S."/>
        </authorList>
    </citation>
    <scope>NUCLEOTIDE SEQUENCE [LARGE SCALE GENOMIC DNA]</scope>
    <source>
        <strain evidence="3">JMULYC20181020</strain>
        <tissue evidence="3">Muscle</tissue>
    </source>
</reference>
<keyword evidence="1" id="KW-0812">Transmembrane</keyword>
<dbReference type="InterPro" id="IPR013783">
    <property type="entry name" value="Ig-like_fold"/>
</dbReference>
<feature type="chain" id="PRO_5026294005" description="Ig-like domain-containing protein" evidence="2">
    <location>
        <begin position="20"/>
        <end position="223"/>
    </location>
</feature>
<name>A0A6G0HGV9_LARCR</name>
<evidence type="ECO:0000256" key="1">
    <source>
        <dbReference type="SAM" id="Phobius"/>
    </source>
</evidence>
<feature type="transmembrane region" description="Helical" evidence="1">
    <location>
        <begin position="173"/>
        <end position="196"/>
    </location>
</feature>
<keyword evidence="2" id="KW-0732">Signal</keyword>
<gene>
    <name evidence="3" type="ORF">D5F01_LYC23338</name>
</gene>
<comment type="caution">
    <text evidence="3">The sequence shown here is derived from an EMBL/GenBank/DDBJ whole genome shotgun (WGS) entry which is preliminary data.</text>
</comment>
<dbReference type="Gene3D" id="2.60.40.10">
    <property type="entry name" value="Immunoglobulins"/>
    <property type="match status" value="1"/>
</dbReference>
<keyword evidence="1" id="KW-0472">Membrane</keyword>
<keyword evidence="1" id="KW-1133">Transmembrane helix</keyword>
<accession>A0A6G0HGV9</accession>
<evidence type="ECO:0000313" key="4">
    <source>
        <dbReference type="Proteomes" id="UP000424527"/>
    </source>
</evidence>
<evidence type="ECO:0000313" key="3">
    <source>
        <dbReference type="EMBL" id="KAE8278435.1"/>
    </source>
</evidence>
<protein>
    <recommendedName>
        <fullName evidence="5">Ig-like domain-containing protein</fullName>
    </recommendedName>
</protein>
<dbReference type="AlphaFoldDB" id="A0A6G0HGV9"/>